<dbReference type="PRINTS" id="PR00080">
    <property type="entry name" value="SDRFAMILY"/>
</dbReference>
<reference evidence="3" key="1">
    <citation type="submission" date="2022-09" db="EMBL/GenBank/DDBJ databases">
        <title>Rhodovastum sp. nov. RN2-1 isolated from soil in Seongnam, South Korea.</title>
        <authorList>
            <person name="Le N.T."/>
        </authorList>
    </citation>
    <scope>NUCLEOTIDE SEQUENCE</scope>
    <source>
        <strain evidence="3">RN2-1</strain>
    </source>
</reference>
<evidence type="ECO:0000256" key="2">
    <source>
        <dbReference type="ARBA" id="ARBA00023002"/>
    </source>
</evidence>
<dbReference type="PANTHER" id="PTHR24321">
    <property type="entry name" value="DEHYDROGENASES, SHORT CHAIN"/>
    <property type="match status" value="1"/>
</dbReference>
<gene>
    <name evidence="3" type="ORF">OL599_12305</name>
</gene>
<dbReference type="InterPro" id="IPR036291">
    <property type="entry name" value="NAD(P)-bd_dom_sf"/>
</dbReference>
<dbReference type="EMBL" id="JAPDNT010000008">
    <property type="protein sequence ID" value="MCW3475356.1"/>
    <property type="molecule type" value="Genomic_DNA"/>
</dbReference>
<keyword evidence="2" id="KW-0560">Oxidoreductase</keyword>
<dbReference type="PRINTS" id="PR00081">
    <property type="entry name" value="GDHRDH"/>
</dbReference>
<dbReference type="Gene3D" id="3.40.50.720">
    <property type="entry name" value="NAD(P)-binding Rossmann-like Domain"/>
    <property type="match status" value="1"/>
</dbReference>
<dbReference type="GO" id="GO:0016491">
    <property type="term" value="F:oxidoreductase activity"/>
    <property type="evidence" value="ECO:0007669"/>
    <property type="project" value="UniProtKB-KW"/>
</dbReference>
<proteinExistence type="inferred from homology"/>
<dbReference type="CDD" id="cd05233">
    <property type="entry name" value="SDR_c"/>
    <property type="match status" value="1"/>
</dbReference>
<dbReference type="Pfam" id="PF13561">
    <property type="entry name" value="adh_short_C2"/>
    <property type="match status" value="1"/>
</dbReference>
<evidence type="ECO:0000313" key="3">
    <source>
        <dbReference type="EMBL" id="MCW3475356.1"/>
    </source>
</evidence>
<evidence type="ECO:0000313" key="4">
    <source>
        <dbReference type="Proteomes" id="UP001165679"/>
    </source>
</evidence>
<protein>
    <submittedName>
        <fullName evidence="3">SDR family oxidoreductase</fullName>
    </submittedName>
</protein>
<keyword evidence="4" id="KW-1185">Reference proteome</keyword>
<dbReference type="SUPFAM" id="SSF51735">
    <property type="entry name" value="NAD(P)-binding Rossmann-fold domains"/>
    <property type="match status" value="1"/>
</dbReference>
<organism evidence="3 4">
    <name type="scientific">Limobrevibacterium gyesilva</name>
    <dbReference type="NCBI Taxonomy" id="2991712"/>
    <lineage>
        <taxon>Bacteria</taxon>
        <taxon>Pseudomonadati</taxon>
        <taxon>Pseudomonadota</taxon>
        <taxon>Alphaproteobacteria</taxon>
        <taxon>Acetobacterales</taxon>
        <taxon>Acetobacteraceae</taxon>
        <taxon>Limobrevibacterium</taxon>
    </lineage>
</organism>
<dbReference type="RefSeq" id="WP_264714071.1">
    <property type="nucleotide sequence ID" value="NZ_JAPDNT010000008.1"/>
</dbReference>
<dbReference type="InterPro" id="IPR020904">
    <property type="entry name" value="Sc_DH/Rdtase_CS"/>
</dbReference>
<accession>A0AA41YKD5</accession>
<evidence type="ECO:0000256" key="1">
    <source>
        <dbReference type="ARBA" id="ARBA00006484"/>
    </source>
</evidence>
<sequence length="256" mass="27815">MHPDDAVYPSLRDRVVFVTGGASGIGAAHVAHFAAQGARVAFVDIQADAAASVADAVAAAGHAKPLFIPCDLRDIPSLQSAVRMAAQELGPVAVLVNNAAHDQRHNWQDMTVDYWEERLQVNLRHQFFAIQAVAPMMQQQRRGSIINFGSVSWHLAQGGMPAYTTAKAGVEGLTRSFARDLGADNIRVNCVIPGWIMTERQKALWLTPEAEAATLKAQCLKQMLMPDDVARLVLWLASDDSRMCTAQTWTVDAGRS</sequence>
<dbReference type="InterPro" id="IPR002347">
    <property type="entry name" value="SDR_fam"/>
</dbReference>
<dbReference type="FunFam" id="3.40.50.720:FF:000084">
    <property type="entry name" value="Short-chain dehydrogenase reductase"/>
    <property type="match status" value="1"/>
</dbReference>
<dbReference type="PROSITE" id="PS00061">
    <property type="entry name" value="ADH_SHORT"/>
    <property type="match status" value="1"/>
</dbReference>
<comment type="similarity">
    <text evidence="1">Belongs to the short-chain dehydrogenases/reductases (SDR) family.</text>
</comment>
<name>A0AA41YKD5_9PROT</name>
<dbReference type="AlphaFoldDB" id="A0AA41YKD5"/>
<dbReference type="PANTHER" id="PTHR24321:SF8">
    <property type="entry name" value="ESTRADIOL 17-BETA-DEHYDROGENASE 8-RELATED"/>
    <property type="match status" value="1"/>
</dbReference>
<dbReference type="Proteomes" id="UP001165679">
    <property type="component" value="Unassembled WGS sequence"/>
</dbReference>
<comment type="caution">
    <text evidence="3">The sequence shown here is derived from an EMBL/GenBank/DDBJ whole genome shotgun (WGS) entry which is preliminary data.</text>
</comment>
<reference evidence="3" key="2">
    <citation type="submission" date="2022-10" db="EMBL/GenBank/DDBJ databases">
        <authorList>
            <person name="Trinh H.N."/>
        </authorList>
    </citation>
    <scope>NUCLEOTIDE SEQUENCE</scope>
    <source>
        <strain evidence="3">RN2-1</strain>
    </source>
</reference>